<dbReference type="EMBL" id="MU155317">
    <property type="protein sequence ID" value="KAF9475816.1"/>
    <property type="molecule type" value="Genomic_DNA"/>
</dbReference>
<keyword evidence="2" id="KW-1185">Reference proteome</keyword>
<name>A0A9P5YXS6_9AGAR</name>
<dbReference type="AlphaFoldDB" id="A0A9P5YXS6"/>
<reference evidence="1" key="1">
    <citation type="submission" date="2020-11" db="EMBL/GenBank/DDBJ databases">
        <authorList>
            <consortium name="DOE Joint Genome Institute"/>
            <person name="Ahrendt S."/>
            <person name="Riley R."/>
            <person name="Andreopoulos W."/>
            <person name="Labutti K."/>
            <person name="Pangilinan J."/>
            <person name="Ruiz-Duenas F.J."/>
            <person name="Barrasa J.M."/>
            <person name="Sanchez-Garcia M."/>
            <person name="Camarero S."/>
            <person name="Miyauchi S."/>
            <person name="Serrano A."/>
            <person name="Linde D."/>
            <person name="Babiker R."/>
            <person name="Drula E."/>
            <person name="Ayuso-Fernandez I."/>
            <person name="Pacheco R."/>
            <person name="Padilla G."/>
            <person name="Ferreira P."/>
            <person name="Barriuso J."/>
            <person name="Kellner H."/>
            <person name="Castanera R."/>
            <person name="Alfaro M."/>
            <person name="Ramirez L."/>
            <person name="Pisabarro A.G."/>
            <person name="Kuo A."/>
            <person name="Tritt A."/>
            <person name="Lipzen A."/>
            <person name="He G."/>
            <person name="Yan M."/>
            <person name="Ng V."/>
            <person name="Cullen D."/>
            <person name="Martin F."/>
            <person name="Rosso M.-N."/>
            <person name="Henrissat B."/>
            <person name="Hibbett D."/>
            <person name="Martinez A.T."/>
            <person name="Grigoriev I.V."/>
        </authorList>
    </citation>
    <scope>NUCLEOTIDE SEQUENCE</scope>
    <source>
        <strain evidence="1">CIRM-BRFM 674</strain>
    </source>
</reference>
<organism evidence="1 2">
    <name type="scientific">Pholiota conissans</name>
    <dbReference type="NCBI Taxonomy" id="109636"/>
    <lineage>
        <taxon>Eukaryota</taxon>
        <taxon>Fungi</taxon>
        <taxon>Dikarya</taxon>
        <taxon>Basidiomycota</taxon>
        <taxon>Agaricomycotina</taxon>
        <taxon>Agaricomycetes</taxon>
        <taxon>Agaricomycetidae</taxon>
        <taxon>Agaricales</taxon>
        <taxon>Agaricineae</taxon>
        <taxon>Strophariaceae</taxon>
        <taxon>Pholiota</taxon>
    </lineage>
</organism>
<evidence type="ECO:0000313" key="1">
    <source>
        <dbReference type="EMBL" id="KAF9475816.1"/>
    </source>
</evidence>
<sequence>MCLCGALSCLCPSRPKFLSRKYVDLIYPLDGSYANYTAARRFDVGDFGVIDKETGLFEKHGSIFDPELSISDYDELTQLISLYSEPKPDPPSTSTHLKSNGIKQMGVTGGINVPDGKAEWKFEFGSHYGAVLILVQPYSTNLCNTYNLRPLLQFLEEKHILDDQVIVTSVTHCPAYAFTISRGCWNSVTFSLIGAYPPFAASAGIYIKNSKASGVHDIGSQPGVIYTPLLRLGTLKEGCLRTQYRMISTDGPVKAVSDTVDDMFEPYALPWGPLNEDGEEIKGRSHGEKST</sequence>
<comment type="caution">
    <text evidence="1">The sequence shown here is derived from an EMBL/GenBank/DDBJ whole genome shotgun (WGS) entry which is preliminary data.</text>
</comment>
<dbReference type="Proteomes" id="UP000807469">
    <property type="component" value="Unassembled WGS sequence"/>
</dbReference>
<gene>
    <name evidence="1" type="ORF">BDN70DRAFT_935566</name>
</gene>
<proteinExistence type="predicted"/>
<evidence type="ECO:0000313" key="2">
    <source>
        <dbReference type="Proteomes" id="UP000807469"/>
    </source>
</evidence>
<dbReference type="OrthoDB" id="3255261at2759"/>
<protein>
    <submittedName>
        <fullName evidence="1">Uncharacterized protein</fullName>
    </submittedName>
</protein>
<accession>A0A9P5YXS6</accession>